<sequence length="328" mass="35361">ENRRLAIDMRESAVNESGGAGELGLESKGTERKTSWFQEKGRGFLADGNVREEVGDRLAVVRATNGLGENHRNIDALDLGALLHVLLLRDRVRHDDGLEGRLVQTLQSRTTANTVDAEGVHLLGSSLDQLIGSEADGAAGVGHVIDQDGDLALDVSDERHLLDLVGTLALLVDEGEVDVETVGDRRHSLGSSCIGRHDHGALPVGNALLDVLEDGRLGVQVVDGNVEEALDLRGVQVHRDDVVGASHREHVSHQLGGYGRTRLVLLVLAGVREAGNHRGHSAGRGDLACVDHYKQLHEVVVDLARCRLDDVHVLSTHRLADLHVRLLQ</sequence>
<proteinExistence type="predicted"/>
<protein>
    <submittedName>
        <fullName evidence="1">Uncharacterized protein</fullName>
    </submittedName>
</protein>
<reference evidence="2" key="1">
    <citation type="submission" date="2022-10" db="EMBL/GenBank/DDBJ databases">
        <title>Genome assembly of Pristionchus species.</title>
        <authorList>
            <person name="Yoshida K."/>
            <person name="Sommer R.J."/>
        </authorList>
    </citation>
    <scope>NUCLEOTIDE SEQUENCE [LARGE SCALE GENOMIC DNA]</scope>
    <source>
        <strain evidence="2">RS5460</strain>
    </source>
</reference>
<evidence type="ECO:0000313" key="1">
    <source>
        <dbReference type="EMBL" id="GMR41166.1"/>
    </source>
</evidence>
<dbReference type="AlphaFoldDB" id="A0AAN5CG97"/>
<accession>A0AAN5CG97</accession>
<organism evidence="1 2">
    <name type="scientific">Pristionchus mayeri</name>
    <dbReference type="NCBI Taxonomy" id="1317129"/>
    <lineage>
        <taxon>Eukaryota</taxon>
        <taxon>Metazoa</taxon>
        <taxon>Ecdysozoa</taxon>
        <taxon>Nematoda</taxon>
        <taxon>Chromadorea</taxon>
        <taxon>Rhabditida</taxon>
        <taxon>Rhabditina</taxon>
        <taxon>Diplogasteromorpha</taxon>
        <taxon>Diplogasteroidea</taxon>
        <taxon>Neodiplogasteridae</taxon>
        <taxon>Pristionchus</taxon>
    </lineage>
</organism>
<keyword evidence="2" id="KW-1185">Reference proteome</keyword>
<dbReference type="Proteomes" id="UP001328107">
    <property type="component" value="Unassembled WGS sequence"/>
</dbReference>
<name>A0AAN5CG97_9BILA</name>
<feature type="non-terminal residue" evidence="1">
    <location>
        <position position="1"/>
    </location>
</feature>
<gene>
    <name evidence="1" type="ORF">PMAYCL1PPCAC_11361</name>
</gene>
<evidence type="ECO:0000313" key="2">
    <source>
        <dbReference type="Proteomes" id="UP001328107"/>
    </source>
</evidence>
<comment type="caution">
    <text evidence="1">The sequence shown here is derived from an EMBL/GenBank/DDBJ whole genome shotgun (WGS) entry which is preliminary data.</text>
</comment>
<dbReference type="EMBL" id="BTRK01000003">
    <property type="protein sequence ID" value="GMR41166.1"/>
    <property type="molecule type" value="Genomic_DNA"/>
</dbReference>